<evidence type="ECO:0000259" key="9">
    <source>
        <dbReference type="Pfam" id="PF21082"/>
    </source>
</evidence>
<dbReference type="Gene3D" id="1.10.287.1260">
    <property type="match status" value="1"/>
</dbReference>
<dbReference type="Gene3D" id="3.30.70.100">
    <property type="match status" value="1"/>
</dbReference>
<evidence type="ECO:0000256" key="2">
    <source>
        <dbReference type="ARBA" id="ARBA00008017"/>
    </source>
</evidence>
<dbReference type="Gene3D" id="2.30.30.60">
    <property type="match status" value="1"/>
</dbReference>
<keyword evidence="5 7" id="KW-1133">Transmembrane helix</keyword>
<dbReference type="InterPro" id="IPR006685">
    <property type="entry name" value="MscS_channel_2nd"/>
</dbReference>
<comment type="subcellular location">
    <subcellularLocation>
        <location evidence="1">Cell membrane</location>
        <topology evidence="1">Multi-pass membrane protein</topology>
    </subcellularLocation>
</comment>
<dbReference type="InterPro" id="IPR049142">
    <property type="entry name" value="MS_channel_1st"/>
</dbReference>
<reference evidence="11 12" key="1">
    <citation type="submission" date="2020-07" db="EMBL/GenBank/DDBJ databases">
        <title>Sequencing the genomes of 1000 actinobacteria strains.</title>
        <authorList>
            <person name="Klenk H.-P."/>
        </authorList>
    </citation>
    <scope>NUCLEOTIDE SEQUENCE [LARGE SCALE GENOMIC DNA]</scope>
    <source>
        <strain evidence="11 12">DSM 24552</strain>
    </source>
</reference>
<feature type="domain" description="Mechanosensitive ion channel MscS" evidence="8">
    <location>
        <begin position="169"/>
        <end position="236"/>
    </location>
</feature>
<evidence type="ECO:0000256" key="7">
    <source>
        <dbReference type="SAM" id="Phobius"/>
    </source>
</evidence>
<organism evidence="11 12">
    <name type="scientific">Nocardioides perillae</name>
    <dbReference type="NCBI Taxonomy" id="1119534"/>
    <lineage>
        <taxon>Bacteria</taxon>
        <taxon>Bacillati</taxon>
        <taxon>Actinomycetota</taxon>
        <taxon>Actinomycetes</taxon>
        <taxon>Propionibacteriales</taxon>
        <taxon>Nocardioidaceae</taxon>
        <taxon>Nocardioides</taxon>
    </lineage>
</organism>
<gene>
    <name evidence="11" type="ORF">BJ989_002836</name>
</gene>
<accession>A0A7Y9UMV4</accession>
<dbReference type="AlphaFoldDB" id="A0A7Y9UMV4"/>
<dbReference type="SUPFAM" id="SSF82689">
    <property type="entry name" value="Mechanosensitive channel protein MscS (YggB), C-terminal domain"/>
    <property type="match status" value="1"/>
</dbReference>
<dbReference type="PANTHER" id="PTHR30460">
    <property type="entry name" value="MODERATE CONDUCTANCE MECHANOSENSITIVE CHANNEL YBIO"/>
    <property type="match status" value="1"/>
</dbReference>
<dbReference type="InterPro" id="IPR023408">
    <property type="entry name" value="MscS_beta-dom_sf"/>
</dbReference>
<dbReference type="Pfam" id="PF21082">
    <property type="entry name" value="MS_channel_3rd"/>
    <property type="match status" value="1"/>
</dbReference>
<name>A0A7Y9UMV4_9ACTN</name>
<evidence type="ECO:0000259" key="10">
    <source>
        <dbReference type="Pfam" id="PF21088"/>
    </source>
</evidence>
<feature type="transmembrane region" description="Helical" evidence="7">
    <location>
        <begin position="41"/>
        <end position="66"/>
    </location>
</feature>
<feature type="transmembrane region" description="Helical" evidence="7">
    <location>
        <begin position="122"/>
        <end position="142"/>
    </location>
</feature>
<feature type="transmembrane region" description="Helical" evidence="7">
    <location>
        <begin position="148"/>
        <end position="170"/>
    </location>
</feature>
<evidence type="ECO:0000256" key="5">
    <source>
        <dbReference type="ARBA" id="ARBA00022989"/>
    </source>
</evidence>
<feature type="domain" description="Mechanosensitive ion channel transmembrane helices 2/3" evidence="10">
    <location>
        <begin position="132"/>
        <end position="167"/>
    </location>
</feature>
<keyword evidence="3" id="KW-1003">Cell membrane</keyword>
<dbReference type="SUPFAM" id="SSF82861">
    <property type="entry name" value="Mechanosensitive channel protein MscS (YggB), transmembrane region"/>
    <property type="match status" value="1"/>
</dbReference>
<dbReference type="InterPro" id="IPR011066">
    <property type="entry name" value="MscS_channel_C_sf"/>
</dbReference>
<dbReference type="InterPro" id="IPR045276">
    <property type="entry name" value="YbiO_bact"/>
</dbReference>
<keyword evidence="4 7" id="KW-0812">Transmembrane</keyword>
<feature type="domain" description="Mechanosensitive ion channel MscS C-terminal" evidence="9">
    <location>
        <begin position="239"/>
        <end position="326"/>
    </location>
</feature>
<dbReference type="InterPro" id="IPR049278">
    <property type="entry name" value="MS_channel_C"/>
</dbReference>
<proteinExistence type="inferred from homology"/>
<evidence type="ECO:0000256" key="6">
    <source>
        <dbReference type="ARBA" id="ARBA00023136"/>
    </source>
</evidence>
<sequence length="351" mass="38111">MPAALPFALRALDTVEACEPDQALSCRLTYDVTGNATAAEAATWLVGKPSAVLGILLIAFVARWLLHRLIDRVVSRAETGVLPHRRERRRRGRLFLGTPSAASAENPAVAHRRSQRVATMGSLLKSIVTGALAAIAVIMSLSELGLDVAPLIASAGIVGIALGFGAQSLVSDFLSGIFMILEDQYGVGDEVDLGEAYGVVEAVTLRVTRLRDLHGVVWYVRNGEILRVGNASQNWSRTVLDVTVGYGEDLTHVKRVLEEVAHDLWDDEDFRGRVIEEPSVWGVQDLGVDGVAVRVAMKTAPGEQWGVAREMRARIKARFDLEGIEIPFPQRVVWHRGDVPADLQGDAADRS</sequence>
<dbReference type="PANTHER" id="PTHR30460:SF0">
    <property type="entry name" value="MODERATE CONDUCTANCE MECHANOSENSITIVE CHANNEL YBIO"/>
    <property type="match status" value="1"/>
</dbReference>
<keyword evidence="12" id="KW-1185">Reference proteome</keyword>
<dbReference type="InterPro" id="IPR010920">
    <property type="entry name" value="LSM_dom_sf"/>
</dbReference>
<protein>
    <submittedName>
        <fullName evidence="11">Small conductance mechanosensitive channel</fullName>
    </submittedName>
</protein>
<dbReference type="SUPFAM" id="SSF50182">
    <property type="entry name" value="Sm-like ribonucleoproteins"/>
    <property type="match status" value="1"/>
</dbReference>
<dbReference type="Proteomes" id="UP000544110">
    <property type="component" value="Unassembled WGS sequence"/>
</dbReference>
<evidence type="ECO:0000313" key="12">
    <source>
        <dbReference type="Proteomes" id="UP000544110"/>
    </source>
</evidence>
<dbReference type="EMBL" id="JACCAC010000001">
    <property type="protein sequence ID" value="NYG56532.1"/>
    <property type="molecule type" value="Genomic_DNA"/>
</dbReference>
<dbReference type="Pfam" id="PF00924">
    <property type="entry name" value="MS_channel_2nd"/>
    <property type="match status" value="1"/>
</dbReference>
<comment type="caution">
    <text evidence="11">The sequence shown here is derived from an EMBL/GenBank/DDBJ whole genome shotgun (WGS) entry which is preliminary data.</text>
</comment>
<keyword evidence="6 7" id="KW-0472">Membrane</keyword>
<evidence type="ECO:0000256" key="1">
    <source>
        <dbReference type="ARBA" id="ARBA00004651"/>
    </source>
</evidence>
<dbReference type="InterPro" id="IPR011014">
    <property type="entry name" value="MscS_channel_TM-2"/>
</dbReference>
<evidence type="ECO:0000256" key="3">
    <source>
        <dbReference type="ARBA" id="ARBA00022475"/>
    </source>
</evidence>
<dbReference type="FunFam" id="2.30.30.60:FF:000001">
    <property type="entry name" value="MscS Mechanosensitive ion channel"/>
    <property type="match status" value="1"/>
</dbReference>
<dbReference type="Pfam" id="PF21088">
    <property type="entry name" value="MS_channel_1st"/>
    <property type="match status" value="1"/>
</dbReference>
<evidence type="ECO:0000259" key="8">
    <source>
        <dbReference type="Pfam" id="PF00924"/>
    </source>
</evidence>
<dbReference type="GO" id="GO:0008381">
    <property type="term" value="F:mechanosensitive monoatomic ion channel activity"/>
    <property type="evidence" value="ECO:0007669"/>
    <property type="project" value="InterPro"/>
</dbReference>
<comment type="similarity">
    <text evidence="2">Belongs to the MscS (TC 1.A.23) family.</text>
</comment>
<evidence type="ECO:0000256" key="4">
    <source>
        <dbReference type="ARBA" id="ARBA00022692"/>
    </source>
</evidence>
<dbReference type="GO" id="GO:0005886">
    <property type="term" value="C:plasma membrane"/>
    <property type="evidence" value="ECO:0007669"/>
    <property type="project" value="UniProtKB-SubCell"/>
</dbReference>
<dbReference type="RefSeq" id="WP_179518767.1">
    <property type="nucleotide sequence ID" value="NZ_JACCAC010000001.1"/>
</dbReference>
<evidence type="ECO:0000313" key="11">
    <source>
        <dbReference type="EMBL" id="NYG56532.1"/>
    </source>
</evidence>